<name>A0ABU7RAX9_9ACTN</name>
<accession>A0ABU7RAX9</accession>
<gene>
    <name evidence="2" type="ORF">VXJ25_07050</name>
</gene>
<evidence type="ECO:0000313" key="2">
    <source>
        <dbReference type="EMBL" id="MEE6147736.1"/>
    </source>
</evidence>
<dbReference type="InterPro" id="IPR000600">
    <property type="entry name" value="ROK"/>
</dbReference>
<dbReference type="RefSeq" id="WP_330958504.1">
    <property type="nucleotide sequence ID" value="NZ_JAZGJQ010000007.1"/>
</dbReference>
<sequence length="313" mass="31983">MNRVFGIDVGGTSIKIGLFEEGGELVATEEVPTGALLTEDDFAKVTGALGRVLEQNGAAPEEVCAIGLDIPGPVDAEGRVGMLPNIQLDDKGLRAAIQDSFGAARLAFVNDANAAALGELWQGAARGVGSAVLVALGTGVGAGVIVDGRVVAGAFGAAGEIGHLTVNRSETRVCGCGRCGCLEQYASATGVVRMYRERCEAAGATPVPLTGPTDTLSVFRAAEHGNEVAADAIFSMADYLGYALAQVSCVIDPEVYLIGGGVGKGFGFFGERLRSAFRHYCLATSAGTRIVQASLGNAAAMYGCAYQALLARS</sequence>
<protein>
    <submittedName>
        <fullName evidence="2">ROK family protein</fullName>
    </submittedName>
</protein>
<evidence type="ECO:0000256" key="1">
    <source>
        <dbReference type="ARBA" id="ARBA00006479"/>
    </source>
</evidence>
<reference evidence="2 3" key="1">
    <citation type="submission" date="2024-01" db="EMBL/GenBank/DDBJ databases">
        <title>Description of Olsenella sp. nov., isolated from pig feces.</title>
        <authorList>
            <person name="Chang Y.-H."/>
        </authorList>
    </citation>
    <scope>NUCLEOTIDE SEQUENCE [LARGE SCALE GENOMIC DNA]</scope>
    <source>
        <strain evidence="2 3">YH-ols2223</strain>
    </source>
</reference>
<proteinExistence type="inferred from homology"/>
<dbReference type="PANTHER" id="PTHR18964:SF149">
    <property type="entry name" value="BIFUNCTIONAL UDP-N-ACETYLGLUCOSAMINE 2-EPIMERASE_N-ACETYLMANNOSAMINE KINASE"/>
    <property type="match status" value="1"/>
</dbReference>
<dbReference type="Pfam" id="PF00480">
    <property type="entry name" value="ROK"/>
    <property type="match status" value="1"/>
</dbReference>
<dbReference type="InterPro" id="IPR043129">
    <property type="entry name" value="ATPase_NBD"/>
</dbReference>
<dbReference type="InterPro" id="IPR049874">
    <property type="entry name" value="ROK_cs"/>
</dbReference>
<dbReference type="Gene3D" id="3.30.420.40">
    <property type="match status" value="2"/>
</dbReference>
<keyword evidence="3" id="KW-1185">Reference proteome</keyword>
<comment type="caution">
    <text evidence="2">The sequence shown here is derived from an EMBL/GenBank/DDBJ whole genome shotgun (WGS) entry which is preliminary data.</text>
</comment>
<dbReference type="SUPFAM" id="SSF53067">
    <property type="entry name" value="Actin-like ATPase domain"/>
    <property type="match status" value="1"/>
</dbReference>
<dbReference type="PANTHER" id="PTHR18964">
    <property type="entry name" value="ROK (REPRESSOR, ORF, KINASE) FAMILY"/>
    <property type="match status" value="1"/>
</dbReference>
<comment type="similarity">
    <text evidence="1">Belongs to the ROK (NagC/XylR) family.</text>
</comment>
<dbReference type="Proteomes" id="UP001332931">
    <property type="component" value="Unassembled WGS sequence"/>
</dbReference>
<evidence type="ECO:0000313" key="3">
    <source>
        <dbReference type="Proteomes" id="UP001332931"/>
    </source>
</evidence>
<dbReference type="PROSITE" id="PS01125">
    <property type="entry name" value="ROK"/>
    <property type="match status" value="1"/>
</dbReference>
<dbReference type="EMBL" id="JAZGJQ010000007">
    <property type="protein sequence ID" value="MEE6147736.1"/>
    <property type="molecule type" value="Genomic_DNA"/>
</dbReference>
<organism evidence="2 3">
    <name type="scientific">Olsenella absiana</name>
    <dbReference type="NCBI Taxonomy" id="3115222"/>
    <lineage>
        <taxon>Bacteria</taxon>
        <taxon>Bacillati</taxon>
        <taxon>Actinomycetota</taxon>
        <taxon>Coriobacteriia</taxon>
        <taxon>Coriobacteriales</taxon>
        <taxon>Atopobiaceae</taxon>
        <taxon>Olsenella</taxon>
    </lineage>
</organism>